<organism evidence="1 2">
    <name type="scientific">Hexamita inflata</name>
    <dbReference type="NCBI Taxonomy" id="28002"/>
    <lineage>
        <taxon>Eukaryota</taxon>
        <taxon>Metamonada</taxon>
        <taxon>Diplomonadida</taxon>
        <taxon>Hexamitidae</taxon>
        <taxon>Hexamitinae</taxon>
        <taxon>Hexamita</taxon>
    </lineage>
</organism>
<evidence type="ECO:0000313" key="1">
    <source>
        <dbReference type="EMBL" id="CAL5994258.1"/>
    </source>
</evidence>
<evidence type="ECO:0000313" key="2">
    <source>
        <dbReference type="Proteomes" id="UP001642409"/>
    </source>
</evidence>
<comment type="caution">
    <text evidence="1">The sequence shown here is derived from an EMBL/GenBank/DDBJ whole genome shotgun (WGS) entry which is preliminary data.</text>
</comment>
<sequence length="109" mass="12568">MKVLSATNNQILDAQVLSNHPNFVSYKLDHQNEKLDAKQIAFVNMLRDINAQIDLVKNMRTLHCNLKSNMTLQRKKVDNYSQQIIYNLTLCTGQVVSLFQQLNSAQDFK</sequence>
<dbReference type="Proteomes" id="UP001642409">
    <property type="component" value="Unassembled WGS sequence"/>
</dbReference>
<reference evidence="1 2" key="1">
    <citation type="submission" date="2024-07" db="EMBL/GenBank/DDBJ databases">
        <authorList>
            <person name="Akdeniz Z."/>
        </authorList>
    </citation>
    <scope>NUCLEOTIDE SEQUENCE [LARGE SCALE GENOMIC DNA]</scope>
</reference>
<gene>
    <name evidence="1" type="ORF">HINF_LOCUS13465</name>
</gene>
<protein>
    <submittedName>
        <fullName evidence="1">Hypothetical_protein</fullName>
    </submittedName>
</protein>
<dbReference type="EMBL" id="CAXDID020000031">
    <property type="protein sequence ID" value="CAL5994258.1"/>
    <property type="molecule type" value="Genomic_DNA"/>
</dbReference>
<name>A0ABP1HKH6_9EUKA</name>
<accession>A0ABP1HKH6</accession>
<keyword evidence="2" id="KW-1185">Reference proteome</keyword>
<proteinExistence type="predicted"/>